<dbReference type="InterPro" id="IPR000847">
    <property type="entry name" value="LysR_HTH_N"/>
</dbReference>
<reference evidence="6 7" key="1">
    <citation type="submission" date="2017-02" db="EMBL/GenBank/DDBJ databases">
        <title>Pseudoalteromonas ulvae TC14 Genome.</title>
        <authorList>
            <person name="Molmeret M."/>
        </authorList>
    </citation>
    <scope>NUCLEOTIDE SEQUENCE [LARGE SCALE GENOMIC DNA]</scope>
    <source>
        <strain evidence="6">TC14</strain>
    </source>
</reference>
<evidence type="ECO:0000256" key="3">
    <source>
        <dbReference type="ARBA" id="ARBA00023125"/>
    </source>
</evidence>
<dbReference type="RefSeq" id="WP_086745659.1">
    <property type="nucleotide sequence ID" value="NZ_MWPV01000007.1"/>
</dbReference>
<keyword evidence="7" id="KW-1185">Reference proteome</keyword>
<dbReference type="FunFam" id="1.10.10.10:FF:000001">
    <property type="entry name" value="LysR family transcriptional regulator"/>
    <property type="match status" value="1"/>
</dbReference>
<sequence length="290" mass="33061">MWQGIEEFFHVVEQGSFTLAAKHMDVSTSHISRQISQLEQRLGTELIKRTTRTIHLTDAGRQYVTKLKAIRQELLDANALLQGDQQSPIGHIRITGAGEFVARTVAPLLAEFIKRYPQVSIEMDFSNRNVNLIEEGFDLAIRFGRMQDSNLIARPLTHRAMTLVASPEYLASYDAPTHPKQLKDHNCLIAIGNRWRFKIDNKIEEVKVQGNWRSNHGDALMHACLAGLGIAHLAQDLVADYLQAGKLCSLLNEYQVTDNATWLVYPRKDLMPHRIRLLIEFLTEHFSQVR</sequence>
<protein>
    <submittedName>
        <fullName evidence="6">Transcriptional regulator</fullName>
    </submittedName>
</protein>
<dbReference type="PANTHER" id="PTHR30537:SF10">
    <property type="entry name" value="TRANSCRIPTIONAL REGULATOR-RELATED"/>
    <property type="match status" value="1"/>
</dbReference>
<keyword evidence="4" id="KW-0804">Transcription</keyword>
<evidence type="ECO:0000256" key="4">
    <source>
        <dbReference type="ARBA" id="ARBA00023163"/>
    </source>
</evidence>
<dbReference type="GO" id="GO:0043565">
    <property type="term" value="F:sequence-specific DNA binding"/>
    <property type="evidence" value="ECO:0007669"/>
    <property type="project" value="TreeGrafter"/>
</dbReference>
<dbReference type="FunFam" id="3.40.190.290:FF:000001">
    <property type="entry name" value="Transcriptional regulator, LysR family"/>
    <property type="match status" value="1"/>
</dbReference>
<dbReference type="Pfam" id="PF03466">
    <property type="entry name" value="LysR_substrate"/>
    <property type="match status" value="1"/>
</dbReference>
<evidence type="ECO:0000313" key="7">
    <source>
        <dbReference type="Proteomes" id="UP000194841"/>
    </source>
</evidence>
<organism evidence="6 7">
    <name type="scientific">Pseudoalteromonas ulvae</name>
    <dbReference type="NCBI Taxonomy" id="107327"/>
    <lineage>
        <taxon>Bacteria</taxon>
        <taxon>Pseudomonadati</taxon>
        <taxon>Pseudomonadota</taxon>
        <taxon>Gammaproteobacteria</taxon>
        <taxon>Alteromonadales</taxon>
        <taxon>Pseudoalteromonadaceae</taxon>
        <taxon>Pseudoalteromonas</taxon>
    </lineage>
</organism>
<proteinExistence type="inferred from homology"/>
<dbReference type="CDD" id="cd08422">
    <property type="entry name" value="PBP2_CrgA_like"/>
    <property type="match status" value="1"/>
</dbReference>
<dbReference type="InterPro" id="IPR058163">
    <property type="entry name" value="LysR-type_TF_proteobact-type"/>
</dbReference>
<dbReference type="InterPro" id="IPR036388">
    <property type="entry name" value="WH-like_DNA-bd_sf"/>
</dbReference>
<name>A0A2D0A0D9_PSEDV</name>
<comment type="caution">
    <text evidence="6">The sequence shown here is derived from an EMBL/GenBank/DDBJ whole genome shotgun (WGS) entry which is preliminary data.</text>
</comment>
<dbReference type="AlphaFoldDB" id="A0A2D0A0D9"/>
<dbReference type="OrthoDB" id="9786526at2"/>
<dbReference type="Gene3D" id="1.10.10.10">
    <property type="entry name" value="Winged helix-like DNA-binding domain superfamily/Winged helix DNA-binding domain"/>
    <property type="match status" value="1"/>
</dbReference>
<feature type="domain" description="HTH lysR-type" evidence="5">
    <location>
        <begin position="1"/>
        <end position="57"/>
    </location>
</feature>
<keyword evidence="3" id="KW-0238">DNA-binding</keyword>
<dbReference type="SUPFAM" id="SSF46785">
    <property type="entry name" value="Winged helix' DNA-binding domain"/>
    <property type="match status" value="1"/>
</dbReference>
<dbReference type="Proteomes" id="UP000194841">
    <property type="component" value="Unassembled WGS sequence"/>
</dbReference>
<keyword evidence="2" id="KW-0805">Transcription regulation</keyword>
<dbReference type="PROSITE" id="PS50931">
    <property type="entry name" value="HTH_LYSR"/>
    <property type="match status" value="1"/>
</dbReference>
<evidence type="ECO:0000313" key="6">
    <source>
        <dbReference type="EMBL" id="OUL56145.1"/>
    </source>
</evidence>
<dbReference type="GO" id="GO:0006351">
    <property type="term" value="P:DNA-templated transcription"/>
    <property type="evidence" value="ECO:0007669"/>
    <property type="project" value="TreeGrafter"/>
</dbReference>
<gene>
    <name evidence="6" type="ORF">B1199_18690</name>
</gene>
<accession>A0A2D0A0D9</accession>
<evidence type="ECO:0000256" key="1">
    <source>
        <dbReference type="ARBA" id="ARBA00009437"/>
    </source>
</evidence>
<dbReference type="Pfam" id="PF00126">
    <property type="entry name" value="HTH_1"/>
    <property type="match status" value="1"/>
</dbReference>
<dbReference type="EMBL" id="MWPV01000007">
    <property type="protein sequence ID" value="OUL56145.1"/>
    <property type="molecule type" value="Genomic_DNA"/>
</dbReference>
<evidence type="ECO:0000256" key="2">
    <source>
        <dbReference type="ARBA" id="ARBA00023015"/>
    </source>
</evidence>
<dbReference type="InterPro" id="IPR036390">
    <property type="entry name" value="WH_DNA-bd_sf"/>
</dbReference>
<dbReference type="InterPro" id="IPR005119">
    <property type="entry name" value="LysR_subst-bd"/>
</dbReference>
<comment type="similarity">
    <text evidence="1">Belongs to the LysR transcriptional regulatory family.</text>
</comment>
<dbReference type="PANTHER" id="PTHR30537">
    <property type="entry name" value="HTH-TYPE TRANSCRIPTIONAL REGULATOR"/>
    <property type="match status" value="1"/>
</dbReference>
<evidence type="ECO:0000259" key="5">
    <source>
        <dbReference type="PROSITE" id="PS50931"/>
    </source>
</evidence>
<dbReference type="SUPFAM" id="SSF53850">
    <property type="entry name" value="Periplasmic binding protein-like II"/>
    <property type="match status" value="1"/>
</dbReference>
<dbReference type="GO" id="GO:0003700">
    <property type="term" value="F:DNA-binding transcription factor activity"/>
    <property type="evidence" value="ECO:0007669"/>
    <property type="project" value="InterPro"/>
</dbReference>
<dbReference type="Gene3D" id="3.40.190.290">
    <property type="match status" value="1"/>
</dbReference>